<accession>X1L2T7</accession>
<reference evidence="1" key="1">
    <citation type="journal article" date="2014" name="Front. Microbiol.">
        <title>High frequency of phylogenetically diverse reductive dehalogenase-homologous genes in deep subseafloor sedimentary metagenomes.</title>
        <authorList>
            <person name="Kawai M."/>
            <person name="Futagami T."/>
            <person name="Toyoda A."/>
            <person name="Takaki Y."/>
            <person name="Nishi S."/>
            <person name="Hori S."/>
            <person name="Arai W."/>
            <person name="Tsubouchi T."/>
            <person name="Morono Y."/>
            <person name="Uchiyama I."/>
            <person name="Ito T."/>
            <person name="Fujiyama A."/>
            <person name="Inagaki F."/>
            <person name="Takami H."/>
        </authorList>
    </citation>
    <scope>NUCLEOTIDE SEQUENCE</scope>
    <source>
        <strain evidence="1">Expedition CK06-06</strain>
    </source>
</reference>
<protein>
    <submittedName>
        <fullName evidence="1">Uncharacterized protein</fullName>
    </submittedName>
</protein>
<dbReference type="AlphaFoldDB" id="X1L2T7"/>
<organism evidence="1">
    <name type="scientific">marine sediment metagenome</name>
    <dbReference type="NCBI Taxonomy" id="412755"/>
    <lineage>
        <taxon>unclassified sequences</taxon>
        <taxon>metagenomes</taxon>
        <taxon>ecological metagenomes</taxon>
    </lineage>
</organism>
<comment type="caution">
    <text evidence="1">The sequence shown here is derived from an EMBL/GenBank/DDBJ whole genome shotgun (WGS) entry which is preliminary data.</text>
</comment>
<dbReference type="EMBL" id="BARV01007829">
    <property type="protein sequence ID" value="GAI13288.1"/>
    <property type="molecule type" value="Genomic_DNA"/>
</dbReference>
<proteinExistence type="predicted"/>
<feature type="non-terminal residue" evidence="1">
    <location>
        <position position="1"/>
    </location>
</feature>
<name>X1L2T7_9ZZZZ</name>
<gene>
    <name evidence="1" type="ORF">S06H3_15876</name>
</gene>
<evidence type="ECO:0000313" key="1">
    <source>
        <dbReference type="EMBL" id="GAI13288.1"/>
    </source>
</evidence>
<sequence>LLSHAGTLKDRQNVRSYVYTGNVSNSYGETETSIELEGSEGADGGSTLSDRIPQTSMEKKALKNKCRWCEKHGKQGKLWYIGQNTAAFFRSYGIPEDLDNSKKIIMVKNLGIPDYITLHIIEILRMRMGKPPPIDYEEYIIEGV</sequence>